<dbReference type="RefSeq" id="WP_203352963.1">
    <property type="nucleotide sequence ID" value="NZ_CP069127.1"/>
</dbReference>
<gene>
    <name evidence="2" type="ORF">JNE38_20215</name>
</gene>
<evidence type="ECO:0000313" key="3">
    <source>
        <dbReference type="Proteomes" id="UP000596248"/>
    </source>
</evidence>
<dbReference type="NCBIfam" id="TIGR00229">
    <property type="entry name" value="sensory_box"/>
    <property type="match status" value="1"/>
</dbReference>
<dbReference type="Gene3D" id="3.30.450.20">
    <property type="entry name" value="PAS domain"/>
    <property type="match status" value="1"/>
</dbReference>
<name>A0ABX7FI49_BRECH</name>
<proteinExistence type="predicted"/>
<organism evidence="2 3">
    <name type="scientific">Brevibacillus choshinensis</name>
    <dbReference type="NCBI Taxonomy" id="54911"/>
    <lineage>
        <taxon>Bacteria</taxon>
        <taxon>Bacillati</taxon>
        <taxon>Bacillota</taxon>
        <taxon>Bacilli</taxon>
        <taxon>Bacillales</taxon>
        <taxon>Paenibacillaceae</taxon>
        <taxon>Brevibacillus</taxon>
    </lineage>
</organism>
<accession>A0ABX7FI49</accession>
<dbReference type="EMBL" id="CP069127">
    <property type="protein sequence ID" value="QRG65893.1"/>
    <property type="molecule type" value="Genomic_DNA"/>
</dbReference>
<dbReference type="Proteomes" id="UP000596248">
    <property type="component" value="Chromosome"/>
</dbReference>
<evidence type="ECO:0000259" key="1">
    <source>
        <dbReference type="PROSITE" id="PS50112"/>
    </source>
</evidence>
<dbReference type="InterPro" id="IPR000014">
    <property type="entry name" value="PAS"/>
</dbReference>
<dbReference type="InterPro" id="IPR035965">
    <property type="entry name" value="PAS-like_dom_sf"/>
</dbReference>
<dbReference type="SMART" id="SM00091">
    <property type="entry name" value="PAS"/>
    <property type="match status" value="1"/>
</dbReference>
<dbReference type="SUPFAM" id="SSF55785">
    <property type="entry name" value="PYP-like sensor domain (PAS domain)"/>
    <property type="match status" value="1"/>
</dbReference>
<keyword evidence="3" id="KW-1185">Reference proteome</keyword>
<evidence type="ECO:0000313" key="2">
    <source>
        <dbReference type="EMBL" id="QRG65893.1"/>
    </source>
</evidence>
<protein>
    <submittedName>
        <fullName evidence="2">PAS domain-containing protein</fullName>
    </submittedName>
</protein>
<sequence>MLRNNVLEQPGAFQNFFENHPDGICVVDVDGHLLHVNASALRMFGYTREELLQITLPQLFDWSGGSGEARLELAIPHKRGFFVYVRVTCIPLVSGGQELGRFITFEDIS</sequence>
<reference evidence="2 3" key="1">
    <citation type="submission" date="2021-01" db="EMBL/GenBank/DDBJ databases">
        <title>Identification of strong promoters based on the transcriptome of Brevibacillus choshinensis.</title>
        <authorList>
            <person name="Yao D."/>
            <person name="Zhang K."/>
            <person name="Wu J."/>
        </authorList>
    </citation>
    <scope>NUCLEOTIDE SEQUENCE [LARGE SCALE GENOMIC DNA]</scope>
    <source>
        <strain evidence="2 3">HPD31-SP3</strain>
    </source>
</reference>
<dbReference type="Pfam" id="PF13426">
    <property type="entry name" value="PAS_9"/>
    <property type="match status" value="1"/>
</dbReference>
<dbReference type="PROSITE" id="PS50112">
    <property type="entry name" value="PAS"/>
    <property type="match status" value="1"/>
</dbReference>
<feature type="domain" description="PAS" evidence="1">
    <location>
        <begin position="9"/>
        <end position="52"/>
    </location>
</feature>
<dbReference type="CDD" id="cd00130">
    <property type="entry name" value="PAS"/>
    <property type="match status" value="1"/>
</dbReference>